<dbReference type="GO" id="GO:0003700">
    <property type="term" value="F:DNA-binding transcription factor activity"/>
    <property type="evidence" value="ECO:0007669"/>
    <property type="project" value="TreeGrafter"/>
</dbReference>
<dbReference type="CDD" id="cd00093">
    <property type="entry name" value="HTH_XRE"/>
    <property type="match status" value="1"/>
</dbReference>
<evidence type="ECO:0000259" key="2">
    <source>
        <dbReference type="PROSITE" id="PS50943"/>
    </source>
</evidence>
<gene>
    <name evidence="3" type="ORF">CVQSGQUC_CDS0037</name>
</gene>
<reference evidence="3" key="1">
    <citation type="journal article" date="2024" name="Virus Res.">
        <title>A novel genus of Pectobacterium bacteriophages display broad host range by targeting several species of Danish soft rot isolates.</title>
        <authorList>
            <person name="Pedersen J.S."/>
            <person name="Carstens A.B."/>
            <person name="Rothgard M.M."/>
            <person name="Roy C."/>
            <person name="Viry A."/>
            <person name="Papudeshi B."/>
            <person name="Kot W."/>
            <person name="Hille F."/>
            <person name="Franz C.M.A.P."/>
            <person name="Edwards R."/>
            <person name="Hansen L.H."/>
        </authorList>
    </citation>
    <scope>NUCLEOTIDE SEQUENCE</scope>
</reference>
<dbReference type="InterPro" id="IPR050807">
    <property type="entry name" value="TransReg_Diox_bact_type"/>
</dbReference>
<evidence type="ECO:0000313" key="3">
    <source>
        <dbReference type="EMBL" id="XDF89542.1"/>
    </source>
</evidence>
<dbReference type="InterPro" id="IPR010982">
    <property type="entry name" value="Lambda_DNA-bd_dom_sf"/>
</dbReference>
<feature type="domain" description="HTH cro/C1-type" evidence="2">
    <location>
        <begin position="7"/>
        <end position="61"/>
    </location>
</feature>
<sequence length="66" mass="7297">MAFVLKLKEARQKAGMSQRQLAIKSGIAQSKVNHYDNGKAMPTCETLGKLADVLGVQWHELVERTA</sequence>
<dbReference type="InterPro" id="IPR001387">
    <property type="entry name" value="Cro/C1-type_HTH"/>
</dbReference>
<proteinExistence type="predicted"/>
<name>A0AB39ABF8_9CAUD</name>
<dbReference type="PANTHER" id="PTHR46797">
    <property type="entry name" value="HTH-TYPE TRANSCRIPTIONAL REGULATOR"/>
    <property type="match status" value="1"/>
</dbReference>
<dbReference type="SMART" id="SM00530">
    <property type="entry name" value="HTH_XRE"/>
    <property type="match status" value="1"/>
</dbReference>
<dbReference type="SUPFAM" id="SSF47413">
    <property type="entry name" value="lambda repressor-like DNA-binding domains"/>
    <property type="match status" value="1"/>
</dbReference>
<dbReference type="Pfam" id="PF01381">
    <property type="entry name" value="HTH_3"/>
    <property type="match status" value="1"/>
</dbReference>
<dbReference type="PROSITE" id="PS50943">
    <property type="entry name" value="HTH_CROC1"/>
    <property type="match status" value="1"/>
</dbReference>
<dbReference type="EMBL" id="PQ008971">
    <property type="protein sequence ID" value="XDF89542.1"/>
    <property type="molecule type" value="Genomic_DNA"/>
</dbReference>
<dbReference type="GO" id="GO:0003677">
    <property type="term" value="F:DNA binding"/>
    <property type="evidence" value="ECO:0007669"/>
    <property type="project" value="UniProtKB-KW"/>
</dbReference>
<dbReference type="Gene3D" id="1.10.260.40">
    <property type="entry name" value="lambda repressor-like DNA-binding domains"/>
    <property type="match status" value="1"/>
</dbReference>
<evidence type="ECO:0000256" key="1">
    <source>
        <dbReference type="ARBA" id="ARBA00023125"/>
    </source>
</evidence>
<dbReference type="PANTHER" id="PTHR46797:SF1">
    <property type="entry name" value="METHYLPHOSPHONATE SYNTHASE"/>
    <property type="match status" value="1"/>
</dbReference>
<accession>A0AB39ABF8</accession>
<protein>
    <submittedName>
        <fullName evidence="3">Transcriptional regulator</fullName>
    </submittedName>
</protein>
<keyword evidence="1" id="KW-0238">DNA-binding</keyword>
<reference evidence="3" key="2">
    <citation type="submission" date="2024-07" db="EMBL/GenBank/DDBJ databases">
        <authorList>
            <person name="Pedersen J.S."/>
            <person name="Mulbjerg M.R."/>
            <person name="Carstens A.B."/>
            <person name="Hansen L.H."/>
        </authorList>
    </citation>
    <scope>NUCLEOTIDE SEQUENCE</scope>
</reference>
<organism evidence="3">
    <name type="scientific">Pectobacterium phage Amona</name>
    <dbReference type="NCBI Taxonomy" id="3158137"/>
    <lineage>
        <taxon>Viruses</taxon>
        <taxon>Duplodnaviria</taxon>
        <taxon>Heunggongvirae</taxon>
        <taxon>Uroviricota</taxon>
        <taxon>Caudoviricetes</taxon>
    </lineage>
</organism>